<evidence type="ECO:0000259" key="1">
    <source>
        <dbReference type="Pfam" id="PF12680"/>
    </source>
</evidence>
<gene>
    <name evidence="2" type="ORF">KGA66_14085</name>
</gene>
<dbReference type="RefSeq" id="WP_211468549.1">
    <property type="nucleotide sequence ID" value="NZ_JAGSXH010000044.1"/>
</dbReference>
<name>A0A8J7WQG9_9ACTN</name>
<dbReference type="SUPFAM" id="SSF54427">
    <property type="entry name" value="NTF2-like"/>
    <property type="match status" value="1"/>
</dbReference>
<evidence type="ECO:0000313" key="3">
    <source>
        <dbReference type="Proteomes" id="UP000677913"/>
    </source>
</evidence>
<comment type="caution">
    <text evidence="2">The sequence shown here is derived from an EMBL/GenBank/DDBJ whole genome shotgun (WGS) entry which is preliminary data.</text>
</comment>
<accession>A0A8J7WQG9</accession>
<evidence type="ECO:0000313" key="2">
    <source>
        <dbReference type="EMBL" id="MBS2964184.1"/>
    </source>
</evidence>
<dbReference type="Pfam" id="PF12680">
    <property type="entry name" value="SnoaL_2"/>
    <property type="match status" value="1"/>
</dbReference>
<keyword evidence="3" id="KW-1185">Reference proteome</keyword>
<dbReference type="InterPro" id="IPR032710">
    <property type="entry name" value="NTF2-like_dom_sf"/>
</dbReference>
<protein>
    <submittedName>
        <fullName evidence="2">Nuclear transport factor 2 family protein</fullName>
    </submittedName>
</protein>
<feature type="domain" description="SnoaL-like" evidence="1">
    <location>
        <begin position="21"/>
        <end position="126"/>
    </location>
</feature>
<sequence>MSAKSPAAAHPRGPRETVELLLRTTAEGTRDQIADLYAPDVVIEIPFAPNGIAAVTEGRESMRARMNAAAALFEFDAVSDVRLHETADPEVIVAEYRITGRVTDGGQPFSLSYITVTRVRDGLIVSSRDYGNPLEVAALLEASRGRIA</sequence>
<dbReference type="EMBL" id="JAGSXH010000044">
    <property type="protein sequence ID" value="MBS2964184.1"/>
    <property type="molecule type" value="Genomic_DNA"/>
</dbReference>
<dbReference type="InterPro" id="IPR037401">
    <property type="entry name" value="SnoaL-like"/>
</dbReference>
<dbReference type="Gene3D" id="3.10.450.50">
    <property type="match status" value="1"/>
</dbReference>
<proteinExistence type="predicted"/>
<organism evidence="2 3">
    <name type="scientific">Actinocrinis puniceicyclus</name>
    <dbReference type="NCBI Taxonomy" id="977794"/>
    <lineage>
        <taxon>Bacteria</taxon>
        <taxon>Bacillati</taxon>
        <taxon>Actinomycetota</taxon>
        <taxon>Actinomycetes</taxon>
        <taxon>Catenulisporales</taxon>
        <taxon>Actinospicaceae</taxon>
        <taxon>Actinocrinis</taxon>
    </lineage>
</organism>
<dbReference type="AlphaFoldDB" id="A0A8J7WQG9"/>
<dbReference type="Proteomes" id="UP000677913">
    <property type="component" value="Unassembled WGS sequence"/>
</dbReference>
<reference evidence="2" key="1">
    <citation type="submission" date="2021-04" db="EMBL/GenBank/DDBJ databases">
        <title>Genome based classification of Actinospica acidithermotolerans sp. nov., an actinobacterium isolated from an Indonesian hot spring.</title>
        <authorList>
            <person name="Kusuma A.B."/>
            <person name="Putra K.E."/>
            <person name="Nafisah S."/>
            <person name="Loh J."/>
            <person name="Nouioui I."/>
            <person name="Goodfellow M."/>
        </authorList>
    </citation>
    <scope>NUCLEOTIDE SEQUENCE</scope>
    <source>
        <strain evidence="2">DSM 45618</strain>
    </source>
</reference>